<dbReference type="EMBL" id="JBHSBU010000001">
    <property type="protein sequence ID" value="MFC4158051.1"/>
    <property type="molecule type" value="Genomic_DNA"/>
</dbReference>
<proteinExistence type="predicted"/>
<protein>
    <submittedName>
        <fullName evidence="1">DUF3703 domain-containing protein</fullName>
    </submittedName>
</protein>
<organism evidence="1 2">
    <name type="scientific">Chitinimonas lacunae</name>
    <dbReference type="NCBI Taxonomy" id="1963018"/>
    <lineage>
        <taxon>Bacteria</taxon>
        <taxon>Pseudomonadati</taxon>
        <taxon>Pseudomonadota</taxon>
        <taxon>Betaproteobacteria</taxon>
        <taxon>Neisseriales</taxon>
        <taxon>Chitinibacteraceae</taxon>
        <taxon>Chitinimonas</taxon>
    </lineage>
</organism>
<reference evidence="2" key="1">
    <citation type="journal article" date="2019" name="Int. J. Syst. Evol. Microbiol.">
        <title>The Global Catalogue of Microorganisms (GCM) 10K type strain sequencing project: providing services to taxonomists for standard genome sequencing and annotation.</title>
        <authorList>
            <consortium name="The Broad Institute Genomics Platform"/>
            <consortium name="The Broad Institute Genome Sequencing Center for Infectious Disease"/>
            <person name="Wu L."/>
            <person name="Ma J."/>
        </authorList>
    </citation>
    <scope>NUCLEOTIDE SEQUENCE [LARGE SCALE GENOMIC DNA]</scope>
    <source>
        <strain evidence="2">LMG 29894</strain>
    </source>
</reference>
<evidence type="ECO:0000313" key="2">
    <source>
        <dbReference type="Proteomes" id="UP001595791"/>
    </source>
</evidence>
<accession>A0ABV8MLX1</accession>
<keyword evidence="2" id="KW-1185">Reference proteome</keyword>
<sequence>MPTPLPPAAVQACLAALSEAQVELAAARYPEAFQLLERAHVLGQRKLSLHWAVHCAMLRVALAQRDRREIGGQLLRLLLTPLGHLFGRLPLGNTGGSRVDPFMPMPISDELRALLNGQTEQAPSRGIPENR</sequence>
<name>A0ABV8MLX1_9NEIS</name>
<evidence type="ECO:0000313" key="1">
    <source>
        <dbReference type="EMBL" id="MFC4158051.1"/>
    </source>
</evidence>
<dbReference type="RefSeq" id="WP_378160324.1">
    <property type="nucleotide sequence ID" value="NZ_JBHSBU010000001.1"/>
</dbReference>
<gene>
    <name evidence="1" type="ORF">ACFOW7_01645</name>
</gene>
<dbReference type="Proteomes" id="UP001595791">
    <property type="component" value="Unassembled WGS sequence"/>
</dbReference>
<comment type="caution">
    <text evidence="1">The sequence shown here is derived from an EMBL/GenBank/DDBJ whole genome shotgun (WGS) entry which is preliminary data.</text>
</comment>
<dbReference type="Pfam" id="PF12487">
    <property type="entry name" value="DUF3703"/>
    <property type="match status" value="1"/>
</dbReference>
<dbReference type="InterPro" id="IPR022172">
    <property type="entry name" value="DUF3703"/>
</dbReference>